<organism evidence="3 4">
    <name type="scientific">Brassica carinata</name>
    <name type="common">Ethiopian mustard</name>
    <name type="synonym">Abyssinian cabbage</name>
    <dbReference type="NCBI Taxonomy" id="52824"/>
    <lineage>
        <taxon>Eukaryota</taxon>
        <taxon>Viridiplantae</taxon>
        <taxon>Streptophyta</taxon>
        <taxon>Embryophyta</taxon>
        <taxon>Tracheophyta</taxon>
        <taxon>Spermatophyta</taxon>
        <taxon>Magnoliopsida</taxon>
        <taxon>eudicotyledons</taxon>
        <taxon>Gunneridae</taxon>
        <taxon>Pentapetalae</taxon>
        <taxon>rosids</taxon>
        <taxon>malvids</taxon>
        <taxon>Brassicales</taxon>
        <taxon>Brassicaceae</taxon>
        <taxon>Brassiceae</taxon>
        <taxon>Brassica</taxon>
    </lineage>
</organism>
<protein>
    <recommendedName>
        <fullName evidence="2">PGG domain-containing protein</fullName>
    </recommendedName>
</protein>
<keyword evidence="1" id="KW-1133">Transmembrane helix</keyword>
<reference evidence="3 4" key="1">
    <citation type="submission" date="2020-02" db="EMBL/GenBank/DDBJ databases">
        <authorList>
            <person name="Ma Q."/>
            <person name="Huang Y."/>
            <person name="Song X."/>
            <person name="Pei D."/>
        </authorList>
    </citation>
    <scope>NUCLEOTIDE SEQUENCE [LARGE SCALE GENOMIC DNA]</scope>
    <source>
        <strain evidence="3">Sxm20200214</strain>
        <tissue evidence="3">Leaf</tissue>
    </source>
</reference>
<accession>A0A8X7W639</accession>
<gene>
    <name evidence="3" type="ORF">Bca52824_006499</name>
</gene>
<keyword evidence="1" id="KW-0472">Membrane</keyword>
<sequence>MRRLRTNTSDEAHGVFLIICTLIITATYQTAVQPPGGVHQPEDDNAGSVVMKQTFFILLWISNTIGFCCAILYTFCLIPLGSLFANWFFWIGTSLCISYALAMAVISPHPLVLLSATFAFFLLIGLYILFEAFVQHWRKHRSVAPEPD</sequence>
<dbReference type="Pfam" id="PF13962">
    <property type="entry name" value="PGG"/>
    <property type="match status" value="1"/>
</dbReference>
<keyword evidence="1" id="KW-0812">Transmembrane</keyword>
<keyword evidence="4" id="KW-1185">Reference proteome</keyword>
<dbReference type="OrthoDB" id="1027003at2759"/>
<dbReference type="AlphaFoldDB" id="A0A8X7W639"/>
<evidence type="ECO:0000313" key="4">
    <source>
        <dbReference type="Proteomes" id="UP000886595"/>
    </source>
</evidence>
<feature type="transmembrane region" description="Helical" evidence="1">
    <location>
        <begin position="12"/>
        <end position="31"/>
    </location>
</feature>
<feature type="transmembrane region" description="Helical" evidence="1">
    <location>
        <begin position="87"/>
        <end position="106"/>
    </location>
</feature>
<evidence type="ECO:0000256" key="1">
    <source>
        <dbReference type="SAM" id="Phobius"/>
    </source>
</evidence>
<dbReference type="InterPro" id="IPR026961">
    <property type="entry name" value="PGG_dom"/>
</dbReference>
<dbReference type="PANTHER" id="PTHR24128">
    <property type="entry name" value="HOMEOBOX PROTEIN WARIAI"/>
    <property type="match status" value="1"/>
</dbReference>
<evidence type="ECO:0000313" key="3">
    <source>
        <dbReference type="EMBL" id="KAG2323771.1"/>
    </source>
</evidence>
<feature type="transmembrane region" description="Helical" evidence="1">
    <location>
        <begin position="55"/>
        <end position="80"/>
    </location>
</feature>
<feature type="transmembrane region" description="Helical" evidence="1">
    <location>
        <begin position="112"/>
        <end position="134"/>
    </location>
</feature>
<evidence type="ECO:0000259" key="2">
    <source>
        <dbReference type="Pfam" id="PF13962"/>
    </source>
</evidence>
<dbReference type="Proteomes" id="UP000886595">
    <property type="component" value="Unassembled WGS sequence"/>
</dbReference>
<dbReference type="EMBL" id="JAAMPC010000002">
    <property type="protein sequence ID" value="KAG2323771.1"/>
    <property type="molecule type" value="Genomic_DNA"/>
</dbReference>
<proteinExistence type="predicted"/>
<name>A0A8X7W639_BRACI</name>
<comment type="caution">
    <text evidence="3">The sequence shown here is derived from an EMBL/GenBank/DDBJ whole genome shotgun (WGS) entry which is preliminary data.</text>
</comment>
<dbReference type="PANTHER" id="PTHR24128:SF38">
    <property type="entry name" value="ANKYRIN REPEAT FAMILY PROTEIN"/>
    <property type="match status" value="1"/>
</dbReference>
<feature type="domain" description="PGG" evidence="2">
    <location>
        <begin position="10"/>
        <end position="103"/>
    </location>
</feature>